<organism evidence="1 2">
    <name type="scientific">Prunus yedoensis var. nudiflora</name>
    <dbReference type="NCBI Taxonomy" id="2094558"/>
    <lineage>
        <taxon>Eukaryota</taxon>
        <taxon>Viridiplantae</taxon>
        <taxon>Streptophyta</taxon>
        <taxon>Embryophyta</taxon>
        <taxon>Tracheophyta</taxon>
        <taxon>Spermatophyta</taxon>
        <taxon>Magnoliopsida</taxon>
        <taxon>eudicotyledons</taxon>
        <taxon>Gunneridae</taxon>
        <taxon>Pentapetalae</taxon>
        <taxon>rosids</taxon>
        <taxon>fabids</taxon>
        <taxon>Rosales</taxon>
        <taxon>Rosaceae</taxon>
        <taxon>Amygdaloideae</taxon>
        <taxon>Amygdaleae</taxon>
        <taxon>Prunus</taxon>
    </lineage>
</organism>
<protein>
    <submittedName>
        <fullName evidence="1">Uncharacterized protein</fullName>
    </submittedName>
</protein>
<dbReference type="EMBL" id="PJQY01002303">
    <property type="protein sequence ID" value="PQP94845.1"/>
    <property type="molecule type" value="Genomic_DNA"/>
</dbReference>
<name>A0A314YZT6_PRUYE</name>
<comment type="caution">
    <text evidence="1">The sequence shown here is derived from an EMBL/GenBank/DDBJ whole genome shotgun (WGS) entry which is preliminary data.</text>
</comment>
<accession>A0A314YZT6</accession>
<reference evidence="1 2" key="1">
    <citation type="submission" date="2018-02" db="EMBL/GenBank/DDBJ databases">
        <title>Draft genome of wild Prunus yedoensis var. nudiflora.</title>
        <authorList>
            <person name="Baek S."/>
            <person name="Kim J.-H."/>
            <person name="Choi K."/>
            <person name="Kim G.-B."/>
            <person name="Cho A."/>
            <person name="Jang H."/>
            <person name="Shin C.-H."/>
            <person name="Yu H.-J."/>
            <person name="Mun J.-H."/>
        </authorList>
    </citation>
    <scope>NUCLEOTIDE SEQUENCE [LARGE SCALE GENOMIC DNA]</scope>
    <source>
        <strain evidence="2">cv. Jeju island</strain>
        <tissue evidence="1">Leaf</tissue>
    </source>
</reference>
<sequence>MAQDVVKAYPGRPTIKSVSFMDQPSKRNSSIHIPLPGYSVRVVWHSRLLPWQKYCGGYAESSPCYIPSFLNFTWHKHERSEASEREK</sequence>
<evidence type="ECO:0000313" key="2">
    <source>
        <dbReference type="Proteomes" id="UP000250321"/>
    </source>
</evidence>
<proteinExistence type="predicted"/>
<dbReference type="Proteomes" id="UP000250321">
    <property type="component" value="Unassembled WGS sequence"/>
</dbReference>
<keyword evidence="2" id="KW-1185">Reference proteome</keyword>
<dbReference type="AlphaFoldDB" id="A0A314YZT6"/>
<evidence type="ECO:0000313" key="1">
    <source>
        <dbReference type="EMBL" id="PQP94845.1"/>
    </source>
</evidence>
<gene>
    <name evidence="1" type="ORF">Pyn_37243</name>
</gene>